<evidence type="ECO:0000313" key="3">
    <source>
        <dbReference type="Proteomes" id="UP000383932"/>
    </source>
</evidence>
<dbReference type="AlphaFoldDB" id="A0A5N5QNA8"/>
<comment type="caution">
    <text evidence="2">The sequence shown here is derived from an EMBL/GenBank/DDBJ whole genome shotgun (WGS) entry which is preliminary data.</text>
</comment>
<gene>
    <name evidence="2" type="ORF">CTheo_3805</name>
</gene>
<dbReference type="Proteomes" id="UP000383932">
    <property type="component" value="Unassembled WGS sequence"/>
</dbReference>
<name>A0A5N5QNA8_9AGAM</name>
<protein>
    <submittedName>
        <fullName evidence="2">Uncharacterized protein</fullName>
    </submittedName>
</protein>
<evidence type="ECO:0000256" key="1">
    <source>
        <dbReference type="SAM" id="MobiDB-lite"/>
    </source>
</evidence>
<feature type="region of interest" description="Disordered" evidence="1">
    <location>
        <begin position="310"/>
        <end position="343"/>
    </location>
</feature>
<proteinExistence type="predicted"/>
<feature type="compositionally biased region" description="Low complexity" evidence="1">
    <location>
        <begin position="334"/>
        <end position="343"/>
    </location>
</feature>
<evidence type="ECO:0000313" key="2">
    <source>
        <dbReference type="EMBL" id="KAB5592737.1"/>
    </source>
</evidence>
<keyword evidence="3" id="KW-1185">Reference proteome</keyword>
<dbReference type="EMBL" id="SSOP01000055">
    <property type="protein sequence ID" value="KAB5592737.1"/>
    <property type="molecule type" value="Genomic_DNA"/>
</dbReference>
<sequence>MATLGYSRHLCPTALRPSSPIFRLFIPLSFTPPPAVSHLHIPSVSTISITMPRPLPTAQNASDLVHVILGCFNPINERHRATACIVLNLVNKAHEFIPGSLPASDYGSLEVFVKPYISEFRQIVAKLGYAVCDGVLDFDLISKFLIPIIQIITCNNYDAIIETMPAAEELLACSLREINVLSAIRSTQSRRECIQGQLDQLRRVQAALPPGPATPNLPAPQAAEPRQSLHAKLLRILLPRRRNAAAAAANNQAAFQAYYSGLTAPPPGLDQRVWGGIETQLHSEMEELDEEVKLRDVECNCQTWRQCDSHAPRQANDVDQPTGSGGNRRRGNVGRRLMGVLQI</sequence>
<accession>A0A5N5QNA8</accession>
<organism evidence="2 3">
    <name type="scientific">Ceratobasidium theobromae</name>
    <dbReference type="NCBI Taxonomy" id="1582974"/>
    <lineage>
        <taxon>Eukaryota</taxon>
        <taxon>Fungi</taxon>
        <taxon>Dikarya</taxon>
        <taxon>Basidiomycota</taxon>
        <taxon>Agaricomycotina</taxon>
        <taxon>Agaricomycetes</taxon>
        <taxon>Cantharellales</taxon>
        <taxon>Ceratobasidiaceae</taxon>
        <taxon>Ceratobasidium</taxon>
    </lineage>
</organism>
<reference evidence="2 3" key="1">
    <citation type="journal article" date="2019" name="Fungal Biol. Biotechnol.">
        <title>Draft genome sequence of fastidious pathogen Ceratobasidium theobromae, which causes vascular-streak dieback in Theobroma cacao.</title>
        <authorList>
            <person name="Ali S.S."/>
            <person name="Asman A."/>
            <person name="Shao J."/>
            <person name="Firmansyah A.P."/>
            <person name="Susilo A.W."/>
            <person name="Rosmana A."/>
            <person name="McMahon P."/>
            <person name="Junaid M."/>
            <person name="Guest D."/>
            <person name="Kheng T.Y."/>
            <person name="Meinhardt L.W."/>
            <person name="Bailey B.A."/>
        </authorList>
    </citation>
    <scope>NUCLEOTIDE SEQUENCE [LARGE SCALE GENOMIC DNA]</scope>
    <source>
        <strain evidence="2 3">CT2</strain>
    </source>
</reference>